<gene>
    <name evidence="15" type="primary">KAT7</name>
    <name evidence="15" type="ORF">Tcan_10155</name>
</gene>
<evidence type="ECO:0000256" key="1">
    <source>
        <dbReference type="ARBA" id="ARBA00004123"/>
    </source>
</evidence>
<dbReference type="Pfam" id="PF01853">
    <property type="entry name" value="MOZ_SAS"/>
    <property type="match status" value="1"/>
</dbReference>
<evidence type="ECO:0000256" key="5">
    <source>
        <dbReference type="ARBA" id="ARBA00022723"/>
    </source>
</evidence>
<evidence type="ECO:0000313" key="15">
    <source>
        <dbReference type="EMBL" id="KHN75637.1"/>
    </source>
</evidence>
<dbReference type="STRING" id="6265.A0A0B2V2F5"/>
<organism evidence="15 16">
    <name type="scientific">Toxocara canis</name>
    <name type="common">Canine roundworm</name>
    <dbReference type="NCBI Taxonomy" id="6265"/>
    <lineage>
        <taxon>Eukaryota</taxon>
        <taxon>Metazoa</taxon>
        <taxon>Ecdysozoa</taxon>
        <taxon>Nematoda</taxon>
        <taxon>Chromadorea</taxon>
        <taxon>Rhabditida</taxon>
        <taxon>Spirurina</taxon>
        <taxon>Ascaridomorpha</taxon>
        <taxon>Ascaridoidea</taxon>
        <taxon>Toxocaridae</taxon>
        <taxon>Toxocara</taxon>
    </lineage>
</organism>
<dbReference type="GO" id="GO:0010484">
    <property type="term" value="F:histone H3 acetyltransferase activity"/>
    <property type="evidence" value="ECO:0007669"/>
    <property type="project" value="TreeGrafter"/>
</dbReference>
<evidence type="ECO:0000256" key="2">
    <source>
        <dbReference type="ARBA" id="ARBA00010107"/>
    </source>
</evidence>
<keyword evidence="8" id="KW-0156">Chromatin regulator</keyword>
<dbReference type="InterPro" id="IPR050603">
    <property type="entry name" value="MYST_HAT"/>
</dbReference>
<evidence type="ECO:0000256" key="6">
    <source>
        <dbReference type="ARBA" id="ARBA00022771"/>
    </source>
</evidence>
<feature type="region of interest" description="Disordered" evidence="13">
    <location>
        <begin position="1"/>
        <end position="134"/>
    </location>
</feature>
<dbReference type="EMBL" id="JPKZ01002646">
    <property type="protein sequence ID" value="KHN75637.1"/>
    <property type="molecule type" value="Genomic_DNA"/>
</dbReference>
<feature type="compositionally biased region" description="Basic residues" evidence="13">
    <location>
        <begin position="1"/>
        <end position="26"/>
    </location>
</feature>
<feature type="active site" description="Proton donor/acceptor" evidence="11">
    <location>
        <position position="240"/>
    </location>
</feature>
<dbReference type="PROSITE" id="PS51726">
    <property type="entry name" value="MYST_HAT"/>
    <property type="match status" value="1"/>
</dbReference>
<protein>
    <recommendedName>
        <fullName evidence="3 12">Histone acetyltransferase</fullName>
        <ecNumber evidence="3 12">2.3.1.48</ecNumber>
    </recommendedName>
</protein>
<evidence type="ECO:0000256" key="9">
    <source>
        <dbReference type="ARBA" id="ARBA00022990"/>
    </source>
</evidence>
<dbReference type="OrthoDB" id="787137at2759"/>
<keyword evidence="9" id="KW-0007">Acetylation</keyword>
<sequence>MNLARKKKHPGVASRKHSNKSHKRRSVMPTVPVPKLKSKRKHVECEQQQEILERRVTRSSRRSEEMPTEFQSTNKTVIENGKGPIRNETKYKDGSGKYVEMEKKRNQKRSEMGASSSQNGKCRQGKKDDVIKKDGKGPAMLFVEAKENLRREVGEKSEDVLANKENMREQWVHYANHEMKAVNESPFPKVIASSPHLYICHFCLKTDTTRDRYDVHMEVCSWLDLGYKISLRERKVGGPEHPLSDLGLLTYRSYWKAAIISYIRKNRGRSSISLKEVSYETGIHTKDVVSTLTLYSLLLLINDVYYIDVKKVLRLPLSSFRHRVMHDSRLKWKPSFEVDNDPSKMGAYND</sequence>
<evidence type="ECO:0000256" key="8">
    <source>
        <dbReference type="ARBA" id="ARBA00022853"/>
    </source>
</evidence>
<dbReference type="AlphaFoldDB" id="A0A0B2V2F5"/>
<evidence type="ECO:0000259" key="14">
    <source>
        <dbReference type="PROSITE" id="PS51726"/>
    </source>
</evidence>
<dbReference type="GO" id="GO:0006357">
    <property type="term" value="P:regulation of transcription by RNA polymerase II"/>
    <property type="evidence" value="ECO:0007669"/>
    <property type="project" value="TreeGrafter"/>
</dbReference>
<dbReference type="Gene3D" id="3.30.60.60">
    <property type="entry name" value="N-acetyl transferase-like"/>
    <property type="match status" value="1"/>
</dbReference>
<keyword evidence="6" id="KW-0863">Zinc-finger</keyword>
<dbReference type="Gene3D" id="1.10.10.10">
    <property type="entry name" value="Winged helix-like DNA-binding domain superfamily/Winged helix DNA-binding domain"/>
    <property type="match status" value="1"/>
</dbReference>
<evidence type="ECO:0000256" key="10">
    <source>
        <dbReference type="ARBA" id="ARBA00023242"/>
    </source>
</evidence>
<comment type="similarity">
    <text evidence="2 12">Belongs to the MYST (SAS/MOZ) family.</text>
</comment>
<dbReference type="Proteomes" id="UP000031036">
    <property type="component" value="Unassembled WGS sequence"/>
</dbReference>
<evidence type="ECO:0000256" key="13">
    <source>
        <dbReference type="SAM" id="MobiDB-lite"/>
    </source>
</evidence>
<feature type="compositionally biased region" description="Basic and acidic residues" evidence="13">
    <location>
        <begin position="51"/>
        <end position="65"/>
    </location>
</feature>
<dbReference type="InterPro" id="IPR040706">
    <property type="entry name" value="Zf-MYST"/>
</dbReference>
<proteinExistence type="inferred from homology"/>
<keyword evidence="10 12" id="KW-0539">Nucleus</keyword>
<evidence type="ECO:0000313" key="16">
    <source>
        <dbReference type="Proteomes" id="UP000031036"/>
    </source>
</evidence>
<evidence type="ECO:0000256" key="4">
    <source>
        <dbReference type="ARBA" id="ARBA00022679"/>
    </source>
</evidence>
<dbReference type="GO" id="GO:0008270">
    <property type="term" value="F:zinc ion binding"/>
    <property type="evidence" value="ECO:0007669"/>
    <property type="project" value="UniProtKB-KW"/>
</dbReference>
<dbReference type="Pfam" id="PF17772">
    <property type="entry name" value="zf-MYST"/>
    <property type="match status" value="1"/>
</dbReference>
<name>A0A0B2V2F5_TOXCA</name>
<keyword evidence="5" id="KW-0479">Metal-binding</keyword>
<keyword evidence="7" id="KW-0862">Zinc</keyword>
<feature type="compositionally biased region" description="Basic and acidic residues" evidence="13">
    <location>
        <begin position="125"/>
        <end position="134"/>
    </location>
</feature>
<dbReference type="InterPro" id="IPR036388">
    <property type="entry name" value="WH-like_DNA-bd_sf"/>
</dbReference>
<dbReference type="InterPro" id="IPR002717">
    <property type="entry name" value="HAT_MYST-type"/>
</dbReference>
<reference evidence="15 16" key="1">
    <citation type="submission" date="2014-11" db="EMBL/GenBank/DDBJ databases">
        <title>Genetic blueprint of the zoonotic pathogen Toxocara canis.</title>
        <authorList>
            <person name="Zhu X.-Q."/>
            <person name="Korhonen P.K."/>
            <person name="Cai H."/>
            <person name="Young N.D."/>
            <person name="Nejsum P."/>
            <person name="von Samson-Himmelstjerna G."/>
            <person name="Boag P.R."/>
            <person name="Tan P."/>
            <person name="Li Q."/>
            <person name="Min J."/>
            <person name="Yang Y."/>
            <person name="Wang X."/>
            <person name="Fang X."/>
            <person name="Hall R.S."/>
            <person name="Hofmann A."/>
            <person name="Sternberg P.W."/>
            <person name="Jex A.R."/>
            <person name="Gasser R.B."/>
        </authorList>
    </citation>
    <scope>NUCLEOTIDE SEQUENCE [LARGE SCALE GENOMIC DNA]</scope>
    <source>
        <strain evidence="15">PN_DK_2014</strain>
    </source>
</reference>
<evidence type="ECO:0000256" key="7">
    <source>
        <dbReference type="ARBA" id="ARBA00022833"/>
    </source>
</evidence>
<dbReference type="GO" id="GO:0036409">
    <property type="term" value="C:histone H3-K14 acetyltransferase complex"/>
    <property type="evidence" value="ECO:0007669"/>
    <property type="project" value="TreeGrafter"/>
</dbReference>
<comment type="catalytic activity">
    <reaction evidence="12">
        <text>L-lysyl-[protein] + acetyl-CoA = N(6)-acetyl-L-lysyl-[protein] + CoA + H(+)</text>
        <dbReference type="Rhea" id="RHEA:45948"/>
        <dbReference type="Rhea" id="RHEA-COMP:9752"/>
        <dbReference type="Rhea" id="RHEA-COMP:10731"/>
        <dbReference type="ChEBI" id="CHEBI:15378"/>
        <dbReference type="ChEBI" id="CHEBI:29969"/>
        <dbReference type="ChEBI" id="CHEBI:57287"/>
        <dbReference type="ChEBI" id="CHEBI:57288"/>
        <dbReference type="ChEBI" id="CHEBI:61930"/>
        <dbReference type="EC" id="2.3.1.48"/>
    </reaction>
</comment>
<comment type="caution">
    <text evidence="15">The sequence shown here is derived from an EMBL/GenBank/DDBJ whole genome shotgun (WGS) entry which is preliminary data.</text>
</comment>
<evidence type="ECO:0000256" key="3">
    <source>
        <dbReference type="ARBA" id="ARBA00013184"/>
    </source>
</evidence>
<dbReference type="SUPFAM" id="SSF55729">
    <property type="entry name" value="Acyl-CoA N-acyltransferases (Nat)"/>
    <property type="match status" value="1"/>
</dbReference>
<dbReference type="EC" id="2.3.1.48" evidence="3 12"/>
<feature type="compositionally biased region" description="Basic and acidic residues" evidence="13">
    <location>
        <begin position="85"/>
        <end position="111"/>
    </location>
</feature>
<evidence type="ECO:0000256" key="11">
    <source>
        <dbReference type="PIRSR" id="PIRSR602717-51"/>
    </source>
</evidence>
<dbReference type="PANTHER" id="PTHR10615:SF161">
    <property type="entry name" value="HISTONE ACETYLTRANSFERASE KAT7"/>
    <property type="match status" value="1"/>
</dbReference>
<accession>A0A0B2V2F5</accession>
<dbReference type="GO" id="GO:0010485">
    <property type="term" value="F:histone H4 acetyltransferase activity"/>
    <property type="evidence" value="ECO:0007669"/>
    <property type="project" value="TreeGrafter"/>
</dbReference>
<keyword evidence="16" id="KW-1185">Reference proteome</keyword>
<dbReference type="GO" id="GO:0003682">
    <property type="term" value="F:chromatin binding"/>
    <property type="evidence" value="ECO:0007669"/>
    <property type="project" value="TreeGrafter"/>
</dbReference>
<dbReference type="PANTHER" id="PTHR10615">
    <property type="entry name" value="HISTONE ACETYLTRANSFERASE"/>
    <property type="match status" value="1"/>
</dbReference>
<feature type="domain" description="MYST-type HAT" evidence="14">
    <location>
        <begin position="1"/>
        <end position="334"/>
    </location>
</feature>
<dbReference type="GO" id="GO:0003712">
    <property type="term" value="F:transcription coregulator activity"/>
    <property type="evidence" value="ECO:0007669"/>
    <property type="project" value="TreeGrafter"/>
</dbReference>
<dbReference type="InterPro" id="IPR016181">
    <property type="entry name" value="Acyl_CoA_acyltransferase"/>
</dbReference>
<evidence type="ECO:0000256" key="12">
    <source>
        <dbReference type="RuleBase" id="RU361211"/>
    </source>
</evidence>
<comment type="subcellular location">
    <subcellularLocation>
        <location evidence="1 12">Nucleus</location>
    </subcellularLocation>
</comment>
<keyword evidence="4 15" id="KW-0808">Transferase</keyword>
<dbReference type="Gene3D" id="3.40.630.30">
    <property type="match status" value="1"/>
</dbReference>